<keyword evidence="1" id="KW-1133">Transmembrane helix</keyword>
<gene>
    <name evidence="2" type="ORF">FRACYDRAFT_236810</name>
</gene>
<proteinExistence type="predicted"/>
<evidence type="ECO:0000313" key="2">
    <source>
        <dbReference type="EMBL" id="OEU18532.1"/>
    </source>
</evidence>
<dbReference type="OrthoDB" id="43202at2759"/>
<protein>
    <submittedName>
        <fullName evidence="2">Uncharacterized protein</fullName>
    </submittedName>
</protein>
<evidence type="ECO:0000313" key="3">
    <source>
        <dbReference type="Proteomes" id="UP000095751"/>
    </source>
</evidence>
<keyword evidence="3" id="KW-1185">Reference proteome</keyword>
<feature type="transmembrane region" description="Helical" evidence="1">
    <location>
        <begin position="7"/>
        <end position="29"/>
    </location>
</feature>
<organism evidence="2 3">
    <name type="scientific">Fragilariopsis cylindrus CCMP1102</name>
    <dbReference type="NCBI Taxonomy" id="635003"/>
    <lineage>
        <taxon>Eukaryota</taxon>
        <taxon>Sar</taxon>
        <taxon>Stramenopiles</taxon>
        <taxon>Ochrophyta</taxon>
        <taxon>Bacillariophyta</taxon>
        <taxon>Bacillariophyceae</taxon>
        <taxon>Bacillariophycidae</taxon>
        <taxon>Bacillariales</taxon>
        <taxon>Bacillariaceae</taxon>
        <taxon>Fragilariopsis</taxon>
    </lineage>
</organism>
<reference evidence="2 3" key="1">
    <citation type="submission" date="2016-09" db="EMBL/GenBank/DDBJ databases">
        <title>Extensive genetic diversity and differential bi-allelic expression allows diatom success in the polar Southern Ocean.</title>
        <authorList>
            <consortium name="DOE Joint Genome Institute"/>
            <person name="Mock T."/>
            <person name="Otillar R.P."/>
            <person name="Strauss J."/>
            <person name="Dupont C."/>
            <person name="Frickenhaus S."/>
            <person name="Maumus F."/>
            <person name="Mcmullan M."/>
            <person name="Sanges R."/>
            <person name="Schmutz J."/>
            <person name="Toseland A."/>
            <person name="Valas R."/>
            <person name="Veluchamy A."/>
            <person name="Ward B.J."/>
            <person name="Allen A."/>
            <person name="Barry K."/>
            <person name="Falciatore A."/>
            <person name="Ferrante M."/>
            <person name="Fortunato A.E."/>
            <person name="Gloeckner G."/>
            <person name="Gruber A."/>
            <person name="Hipkin R."/>
            <person name="Janech M."/>
            <person name="Kroth P."/>
            <person name="Leese F."/>
            <person name="Lindquist E."/>
            <person name="Lyon B.R."/>
            <person name="Martin J."/>
            <person name="Mayer C."/>
            <person name="Parker M."/>
            <person name="Quesneville H."/>
            <person name="Raymond J."/>
            <person name="Uhlig C."/>
            <person name="Valentin K.U."/>
            <person name="Worden A.Z."/>
            <person name="Armbrust E.V."/>
            <person name="Bowler C."/>
            <person name="Green B."/>
            <person name="Moulton V."/>
            <person name="Van Oosterhout C."/>
            <person name="Grigoriev I."/>
        </authorList>
    </citation>
    <scope>NUCLEOTIDE SEQUENCE [LARGE SCALE GENOMIC DNA]</scope>
    <source>
        <strain evidence="2 3">CCMP1102</strain>
    </source>
</reference>
<keyword evidence="1" id="KW-0472">Membrane</keyword>
<sequence length="196" mass="22604">MTLSSSFLGKVVLLMMYISTLSVLSAFQLRPSSLIHHRCGSHNSNNIYLMTTTILSAIDNDNEQDVVPPSVPPSGDEGNALCKELKQRHEEIEIKKTRCALEEQHTKSFLKSRPRKLPYQQARWWVQKNLGIDTKDEWEDFLAMGYIKSSYIPNDPEAWYTFTREWISWDHFLKGIGDDDDGDHTIAVEPRRGEFD</sequence>
<dbReference type="EMBL" id="KV784356">
    <property type="protein sequence ID" value="OEU18532.1"/>
    <property type="molecule type" value="Genomic_DNA"/>
</dbReference>
<evidence type="ECO:0000256" key="1">
    <source>
        <dbReference type="SAM" id="Phobius"/>
    </source>
</evidence>
<accession>A0A1E7FK41</accession>
<name>A0A1E7FK41_9STRA</name>
<dbReference type="InParanoid" id="A0A1E7FK41"/>
<dbReference type="KEGG" id="fcy:FRACYDRAFT_236810"/>
<keyword evidence="1" id="KW-0812">Transmembrane</keyword>
<dbReference type="AlphaFoldDB" id="A0A1E7FK41"/>
<dbReference type="Proteomes" id="UP000095751">
    <property type="component" value="Unassembled WGS sequence"/>
</dbReference>